<reference evidence="1 2" key="1">
    <citation type="submission" date="2019-01" db="EMBL/GenBank/DDBJ databases">
        <title>Lactibacter flavus gen. nov., sp. nov., a novel bacterium of the family Propionibacteriaceae isolated from raw milk and dairy products.</title>
        <authorList>
            <person name="Huptas C."/>
            <person name="Wenning M."/>
            <person name="Breitenwieser F."/>
            <person name="Doll E."/>
            <person name="Von Neubeck M."/>
            <person name="Busse H.-J."/>
            <person name="Scherer S."/>
        </authorList>
    </citation>
    <scope>NUCLEOTIDE SEQUENCE [LARGE SCALE GENOMIC DNA]</scope>
    <source>
        <strain evidence="1 2">KCTC 33808</strain>
    </source>
</reference>
<evidence type="ECO:0000313" key="1">
    <source>
        <dbReference type="EMBL" id="TBT88698.1"/>
    </source>
</evidence>
<keyword evidence="2" id="KW-1185">Reference proteome</keyword>
<accession>A0A4V2JSU7</accession>
<organism evidence="1 2">
    <name type="scientific">Propioniciclava sinopodophylli</name>
    <dbReference type="NCBI Taxonomy" id="1837344"/>
    <lineage>
        <taxon>Bacteria</taxon>
        <taxon>Bacillati</taxon>
        <taxon>Actinomycetota</taxon>
        <taxon>Actinomycetes</taxon>
        <taxon>Propionibacteriales</taxon>
        <taxon>Propionibacteriaceae</taxon>
        <taxon>Propioniciclava</taxon>
    </lineage>
</organism>
<evidence type="ECO:0000313" key="2">
    <source>
        <dbReference type="Proteomes" id="UP000292373"/>
    </source>
</evidence>
<proteinExistence type="predicted"/>
<name>A0A4V2JSU7_9ACTN</name>
<dbReference type="EMBL" id="SDMQ01000001">
    <property type="protein sequence ID" value="TBT88698.1"/>
    <property type="molecule type" value="Genomic_DNA"/>
</dbReference>
<dbReference type="RefSeq" id="WP_131166826.1">
    <property type="nucleotide sequence ID" value="NZ_SDMQ01000001.1"/>
</dbReference>
<protein>
    <submittedName>
        <fullName evidence="1">Uncharacterized protein</fullName>
    </submittedName>
</protein>
<comment type="caution">
    <text evidence="1">The sequence shown here is derived from an EMBL/GenBank/DDBJ whole genome shotgun (WGS) entry which is preliminary data.</text>
</comment>
<dbReference type="AlphaFoldDB" id="A0A4V2JSU7"/>
<sequence length="251" mass="27030">MTSLDLHGLGVRVHVTVSGSRVDELTDALRTAWSRCLVPRGSEIDAPPLTVSLEADEDLAPRLQRLTQDVTQTAIQAQRGRLFMFHAGAVTDPRTGAALAYVAPGGTGKTTLSGVLGRTHGYVTDETVGFNLDGRIMPYEKPLSIRPPDFTGVKIETSPDELGLARVHPDARLRRFVLIRRDESLTTPTVEPLGVLDAIVQLTSESSSLSSLGTPLHSLAAFLDARPPTLLVTYAEAESARDVLIEALEET</sequence>
<dbReference type="Proteomes" id="UP000292373">
    <property type="component" value="Unassembled WGS sequence"/>
</dbReference>
<gene>
    <name evidence="1" type="ORF">ET989_01820</name>
</gene>
<dbReference type="OrthoDB" id="3731741at2"/>